<keyword evidence="2 5" id="KW-0812">Transmembrane</keyword>
<feature type="domain" description="Neurotransmitter-gated ion-channel ligand-binding" evidence="7">
    <location>
        <begin position="14"/>
        <end position="122"/>
    </location>
</feature>
<keyword evidence="4 5" id="KW-0472">Membrane</keyword>
<dbReference type="InterPro" id="IPR036734">
    <property type="entry name" value="Neur_chan_lig-bd_sf"/>
</dbReference>
<dbReference type="SUPFAM" id="SSF63712">
    <property type="entry name" value="Nicotinic receptor ligand binding domain-like"/>
    <property type="match status" value="1"/>
</dbReference>
<dbReference type="Gene3D" id="1.20.58.390">
    <property type="entry name" value="Neurotransmitter-gated ion-channel transmembrane domain"/>
    <property type="match status" value="1"/>
</dbReference>
<dbReference type="FunFam" id="1.20.58.390:FF:000043">
    <property type="entry name" value="AcetylCholine Receptor"/>
    <property type="match status" value="1"/>
</dbReference>
<comment type="caution">
    <text evidence="9">The sequence shown here is derived from an EMBL/GenBank/DDBJ whole genome shotgun (WGS) entry which is preliminary data.</text>
</comment>
<proteinExistence type="inferred from homology"/>
<comment type="similarity">
    <text evidence="5">Belongs to the ligand-gated ion channel (TC 1.A.9) family.</text>
</comment>
<accession>A0A9X0CFF4</accession>
<keyword evidence="10" id="KW-1185">Reference proteome</keyword>
<dbReference type="InterPro" id="IPR018000">
    <property type="entry name" value="Neurotransmitter_ion_chnl_CS"/>
</dbReference>
<comment type="caution">
    <text evidence="5">Lacks conserved residue(s) required for the propagation of feature annotation.</text>
</comment>
<dbReference type="GO" id="GO:0016020">
    <property type="term" value="C:membrane"/>
    <property type="evidence" value="ECO:0007669"/>
    <property type="project" value="UniProtKB-SubCell"/>
</dbReference>
<feature type="compositionally biased region" description="Low complexity" evidence="6">
    <location>
        <begin position="314"/>
        <end position="323"/>
    </location>
</feature>
<evidence type="ECO:0000259" key="8">
    <source>
        <dbReference type="Pfam" id="PF02932"/>
    </source>
</evidence>
<keyword evidence="3 5" id="KW-1133">Transmembrane helix</keyword>
<evidence type="ECO:0000313" key="10">
    <source>
        <dbReference type="Proteomes" id="UP001163046"/>
    </source>
</evidence>
<dbReference type="EMBL" id="MU827800">
    <property type="protein sequence ID" value="KAJ7327714.1"/>
    <property type="molecule type" value="Genomic_DNA"/>
</dbReference>
<dbReference type="Gene3D" id="2.70.170.10">
    <property type="entry name" value="Neurotransmitter-gated ion-channel ligand-binding domain"/>
    <property type="match status" value="1"/>
</dbReference>
<dbReference type="OrthoDB" id="5954417at2759"/>
<dbReference type="InterPro" id="IPR006202">
    <property type="entry name" value="Neur_chan_lig-bd"/>
</dbReference>
<feature type="domain" description="Neurotransmitter-gated ion-channel transmembrane" evidence="8">
    <location>
        <begin position="131"/>
        <end position="271"/>
    </location>
</feature>
<dbReference type="InterPro" id="IPR006201">
    <property type="entry name" value="Neur_channel"/>
</dbReference>
<dbReference type="FunFam" id="2.70.170.10:FF:000060">
    <property type="entry name" value="Nicotinic acetylcholine receptor subunit alpha4"/>
    <property type="match status" value="1"/>
</dbReference>
<sequence length="332" mass="37563">MNADKDMDAAGALEKYKTKVSLSYDGNNSWMAPAMFQSICKIDIKYFPFDEQHCIMKFASWAYDVSMLDVYVNYGETGVQKSIYQPSNEWDLMSVDAVRKEVNYSCCPHPYSEVLLTLHLERFSRYYVINLVFPCALIACMVFFTFVLPPECGERVSLCITILMAMTIFQELTSEKLPPSADAFFLIGTYYTVAIFEIGLAIAATCVVLNFYYSQTKMPGWIKTILLETLAPIVRVKIRRRRFSIRESQRSTEAGHAQDVIHNPTFEPFNHSEGGLGVTWVGDVFEQDQNVSITSMNLRKDSLSAGEEDDSSRNVNNCGKNCNGIGKKLNQT</sequence>
<feature type="region of interest" description="Disordered" evidence="6">
    <location>
        <begin position="304"/>
        <end position="323"/>
    </location>
</feature>
<dbReference type="SUPFAM" id="SSF90112">
    <property type="entry name" value="Neurotransmitter-gated ion-channel transmembrane pore"/>
    <property type="match status" value="1"/>
</dbReference>
<evidence type="ECO:0000259" key="7">
    <source>
        <dbReference type="Pfam" id="PF02931"/>
    </source>
</evidence>
<dbReference type="Pfam" id="PF02932">
    <property type="entry name" value="Neur_chan_memb"/>
    <property type="match status" value="1"/>
</dbReference>
<feature type="transmembrane region" description="Helical" evidence="5">
    <location>
        <begin position="126"/>
        <end position="149"/>
    </location>
</feature>
<name>A0A9X0CFF4_9CNID</name>
<evidence type="ECO:0000313" key="9">
    <source>
        <dbReference type="EMBL" id="KAJ7327714.1"/>
    </source>
</evidence>
<evidence type="ECO:0000256" key="4">
    <source>
        <dbReference type="ARBA" id="ARBA00023136"/>
    </source>
</evidence>
<dbReference type="Pfam" id="PF02931">
    <property type="entry name" value="Neur_chan_LBD"/>
    <property type="match status" value="1"/>
</dbReference>
<keyword evidence="5" id="KW-0406">Ion transport</keyword>
<dbReference type="PANTHER" id="PTHR18945">
    <property type="entry name" value="NEUROTRANSMITTER GATED ION CHANNEL"/>
    <property type="match status" value="1"/>
</dbReference>
<protein>
    <submittedName>
        <fullName evidence="9">Uncharacterized protein</fullName>
    </submittedName>
</protein>
<dbReference type="CDD" id="cd19051">
    <property type="entry name" value="LGIC_TM_cation"/>
    <property type="match status" value="1"/>
</dbReference>
<dbReference type="Proteomes" id="UP001163046">
    <property type="component" value="Unassembled WGS sequence"/>
</dbReference>
<dbReference type="PROSITE" id="PS00236">
    <property type="entry name" value="NEUROTR_ION_CHANNEL"/>
    <property type="match status" value="1"/>
</dbReference>
<gene>
    <name evidence="9" type="ORF">OS493_026592</name>
</gene>
<evidence type="ECO:0000256" key="1">
    <source>
        <dbReference type="ARBA" id="ARBA00004141"/>
    </source>
</evidence>
<dbReference type="InterPro" id="IPR038050">
    <property type="entry name" value="Neuro_actylchol_rec"/>
</dbReference>
<keyword evidence="5" id="KW-0407">Ion channel</keyword>
<reference evidence="9" key="1">
    <citation type="submission" date="2023-01" db="EMBL/GenBank/DDBJ databases">
        <title>Genome assembly of the deep-sea coral Lophelia pertusa.</title>
        <authorList>
            <person name="Herrera S."/>
            <person name="Cordes E."/>
        </authorList>
    </citation>
    <scope>NUCLEOTIDE SEQUENCE</scope>
    <source>
        <strain evidence="9">USNM1676648</strain>
        <tissue evidence="9">Polyp</tissue>
    </source>
</reference>
<dbReference type="InterPro" id="IPR006029">
    <property type="entry name" value="Neurotrans-gated_channel_TM"/>
</dbReference>
<evidence type="ECO:0000256" key="3">
    <source>
        <dbReference type="ARBA" id="ARBA00022989"/>
    </source>
</evidence>
<keyword evidence="5" id="KW-0813">Transport</keyword>
<comment type="subcellular location">
    <subcellularLocation>
        <location evidence="1">Membrane</location>
        <topology evidence="1">Multi-pass membrane protein</topology>
    </subcellularLocation>
</comment>
<feature type="transmembrane region" description="Helical" evidence="5">
    <location>
        <begin position="184"/>
        <end position="212"/>
    </location>
</feature>
<dbReference type="PRINTS" id="PR00252">
    <property type="entry name" value="NRIONCHANNEL"/>
</dbReference>
<evidence type="ECO:0000256" key="5">
    <source>
        <dbReference type="RuleBase" id="RU000687"/>
    </source>
</evidence>
<dbReference type="AlphaFoldDB" id="A0A9X0CFF4"/>
<evidence type="ECO:0000256" key="2">
    <source>
        <dbReference type="ARBA" id="ARBA00022692"/>
    </source>
</evidence>
<dbReference type="GO" id="GO:0005230">
    <property type="term" value="F:extracellular ligand-gated monoatomic ion channel activity"/>
    <property type="evidence" value="ECO:0007669"/>
    <property type="project" value="InterPro"/>
</dbReference>
<evidence type="ECO:0000256" key="6">
    <source>
        <dbReference type="SAM" id="MobiDB-lite"/>
    </source>
</evidence>
<organism evidence="9 10">
    <name type="scientific">Desmophyllum pertusum</name>
    <dbReference type="NCBI Taxonomy" id="174260"/>
    <lineage>
        <taxon>Eukaryota</taxon>
        <taxon>Metazoa</taxon>
        <taxon>Cnidaria</taxon>
        <taxon>Anthozoa</taxon>
        <taxon>Hexacorallia</taxon>
        <taxon>Scleractinia</taxon>
        <taxon>Caryophylliina</taxon>
        <taxon>Caryophylliidae</taxon>
        <taxon>Desmophyllum</taxon>
    </lineage>
</organism>
<dbReference type="InterPro" id="IPR036719">
    <property type="entry name" value="Neuro-gated_channel_TM_sf"/>
</dbReference>
<dbReference type="GO" id="GO:0004888">
    <property type="term" value="F:transmembrane signaling receptor activity"/>
    <property type="evidence" value="ECO:0007669"/>
    <property type="project" value="InterPro"/>
</dbReference>